<protein>
    <recommendedName>
        <fullName evidence="3">Phosphonoacetate hydrolase</fullName>
    </recommendedName>
</protein>
<dbReference type="InterPro" id="IPR012710">
    <property type="entry name" value="Phosphonoacetate_hydro"/>
</dbReference>
<dbReference type="AlphaFoldDB" id="A0A6A6BWX4"/>
<dbReference type="CDD" id="cd16018">
    <property type="entry name" value="Enpp"/>
    <property type="match status" value="1"/>
</dbReference>
<dbReference type="NCBIfam" id="TIGR02335">
    <property type="entry name" value="hydr_PhnA"/>
    <property type="match status" value="1"/>
</dbReference>
<dbReference type="EMBL" id="ML993639">
    <property type="protein sequence ID" value="KAF2159311.1"/>
    <property type="molecule type" value="Genomic_DNA"/>
</dbReference>
<dbReference type="GeneID" id="54564109"/>
<dbReference type="OrthoDB" id="445007at2759"/>
<reference evidence="1" key="1">
    <citation type="journal article" date="2020" name="Stud. Mycol.">
        <title>101 Dothideomycetes genomes: a test case for predicting lifestyles and emergence of pathogens.</title>
        <authorList>
            <person name="Haridas S."/>
            <person name="Albert R."/>
            <person name="Binder M."/>
            <person name="Bloem J."/>
            <person name="Labutti K."/>
            <person name="Salamov A."/>
            <person name="Andreopoulos B."/>
            <person name="Baker S."/>
            <person name="Barry K."/>
            <person name="Bills G."/>
            <person name="Bluhm B."/>
            <person name="Cannon C."/>
            <person name="Castanera R."/>
            <person name="Culley D."/>
            <person name="Daum C."/>
            <person name="Ezra D."/>
            <person name="Gonzalez J."/>
            <person name="Henrissat B."/>
            <person name="Kuo A."/>
            <person name="Liang C."/>
            <person name="Lipzen A."/>
            <person name="Lutzoni F."/>
            <person name="Magnuson J."/>
            <person name="Mondo S."/>
            <person name="Nolan M."/>
            <person name="Ohm R."/>
            <person name="Pangilinan J."/>
            <person name="Park H.-J."/>
            <person name="Ramirez L."/>
            <person name="Alfaro M."/>
            <person name="Sun H."/>
            <person name="Tritt A."/>
            <person name="Yoshinaga Y."/>
            <person name="Zwiers L.-H."/>
            <person name="Turgeon B."/>
            <person name="Goodwin S."/>
            <person name="Spatafora J."/>
            <person name="Crous P."/>
            <person name="Grigoriev I."/>
        </authorList>
    </citation>
    <scope>NUCLEOTIDE SEQUENCE</scope>
    <source>
        <strain evidence="1">ATCC 36951</strain>
    </source>
</reference>
<accession>A0A6A6BWX4</accession>
<dbReference type="SUPFAM" id="SSF53649">
    <property type="entry name" value="Alkaline phosphatase-like"/>
    <property type="match status" value="1"/>
</dbReference>
<evidence type="ECO:0008006" key="3">
    <source>
        <dbReference type="Google" id="ProtNLM"/>
    </source>
</evidence>
<dbReference type="InterPro" id="IPR002591">
    <property type="entry name" value="Phosphodiest/P_Trfase"/>
</dbReference>
<sequence length="416" mass="45285">MAKDKTMEVHGRQYRVPTKPIAVVCVDGFDPEYLEAGIDAGVLPNLQSWTTHGFHTTANGAMPSLTNPNNLSIITGQPTKVHGVSGNYYLDKKTGEERMVLDSSTMQGTTILEHLANAGVRVAAITAKDKLRKIINHGLSPKNHAICFSSQRADTCTLEEHGITDVPAWLGQPVPEQYSGDLSIFVLDAGVKLLQEGKAQVLYLTLSDYIQHMHAPMSEEALRFMQQLDERLGMLHDLGATVAVTGDHGMSAKSLENGDPDILFLEDFLNSEFPEARARVICPIADPFVKHHGSLGGFVRVYLGAPDLVDIEKVFQVCTQLPQVGIALTGEEAASRYEMPLECEGEMVVISTKGAVIGSRKDEHDLSQLGSIRLRSHGGNTELAVPLIRSTPLSVPGSGDGRAWRNYDIFDLALNH</sequence>
<evidence type="ECO:0000313" key="2">
    <source>
        <dbReference type="Proteomes" id="UP000799537"/>
    </source>
</evidence>
<name>A0A6A6BWX4_ZASCE</name>
<dbReference type="GO" id="GO:0047400">
    <property type="term" value="F:phosphonoacetate hydrolase activity"/>
    <property type="evidence" value="ECO:0007669"/>
    <property type="project" value="InterPro"/>
</dbReference>
<dbReference type="PANTHER" id="PTHR10151:SF120">
    <property type="entry name" value="BIS(5'-ADENOSYL)-TRIPHOSPHATASE"/>
    <property type="match status" value="1"/>
</dbReference>
<dbReference type="RefSeq" id="XP_033660200.1">
    <property type="nucleotide sequence ID" value="XM_033810837.1"/>
</dbReference>
<organism evidence="1 2">
    <name type="scientific">Zasmidium cellare ATCC 36951</name>
    <dbReference type="NCBI Taxonomy" id="1080233"/>
    <lineage>
        <taxon>Eukaryota</taxon>
        <taxon>Fungi</taxon>
        <taxon>Dikarya</taxon>
        <taxon>Ascomycota</taxon>
        <taxon>Pezizomycotina</taxon>
        <taxon>Dothideomycetes</taxon>
        <taxon>Dothideomycetidae</taxon>
        <taxon>Mycosphaerellales</taxon>
        <taxon>Mycosphaerellaceae</taxon>
        <taxon>Zasmidium</taxon>
    </lineage>
</organism>
<dbReference type="Proteomes" id="UP000799537">
    <property type="component" value="Unassembled WGS sequence"/>
</dbReference>
<dbReference type="Gene3D" id="3.30.1360.110">
    <property type="entry name" value="Domain 2, Phosphonoacetate Hydrolase"/>
    <property type="match status" value="1"/>
</dbReference>
<dbReference type="Gene3D" id="3.40.720.10">
    <property type="entry name" value="Alkaline Phosphatase, subunit A"/>
    <property type="match status" value="1"/>
</dbReference>
<keyword evidence="2" id="KW-1185">Reference proteome</keyword>
<dbReference type="InterPro" id="IPR017850">
    <property type="entry name" value="Alkaline_phosphatase_core_sf"/>
</dbReference>
<dbReference type="InterPro" id="IPR023116">
    <property type="entry name" value="Phosphonoacetate_hydro_insert"/>
</dbReference>
<gene>
    <name evidence="1" type="ORF">M409DRAFT_37957</name>
</gene>
<dbReference type="Pfam" id="PF01663">
    <property type="entry name" value="Phosphodiest"/>
    <property type="match status" value="1"/>
</dbReference>
<proteinExistence type="predicted"/>
<dbReference type="PANTHER" id="PTHR10151">
    <property type="entry name" value="ECTONUCLEOTIDE PYROPHOSPHATASE/PHOSPHODIESTERASE"/>
    <property type="match status" value="1"/>
</dbReference>
<evidence type="ECO:0000313" key="1">
    <source>
        <dbReference type="EMBL" id="KAF2159311.1"/>
    </source>
</evidence>